<feature type="transmembrane region" description="Helical" evidence="8">
    <location>
        <begin position="373"/>
        <end position="394"/>
    </location>
</feature>
<reference evidence="10 11" key="1">
    <citation type="submission" date="2022-02" db="EMBL/GenBank/DDBJ databases">
        <title>Paenibacillus sp. MBLB1776 Whole Genome Shotgun Sequencing.</title>
        <authorList>
            <person name="Hwang C.Y."/>
            <person name="Cho E.-S."/>
            <person name="Seo M.-J."/>
        </authorList>
    </citation>
    <scope>NUCLEOTIDE SEQUENCE [LARGE SCALE GENOMIC DNA]</scope>
    <source>
        <strain evidence="10 11">MBLB1776</strain>
    </source>
</reference>
<accession>A0AA96LF15</accession>
<evidence type="ECO:0000256" key="1">
    <source>
        <dbReference type="ARBA" id="ARBA00004429"/>
    </source>
</evidence>
<feature type="domain" description="ABC transmembrane type-1" evidence="9">
    <location>
        <begin position="332"/>
        <end position="538"/>
    </location>
</feature>
<feature type="transmembrane region" description="Helical" evidence="8">
    <location>
        <begin position="469"/>
        <end position="487"/>
    </location>
</feature>
<keyword evidence="4" id="KW-0997">Cell inner membrane</keyword>
<dbReference type="CDD" id="cd06261">
    <property type="entry name" value="TM_PBP2"/>
    <property type="match status" value="2"/>
</dbReference>
<keyword evidence="5 8" id="KW-0812">Transmembrane</keyword>
<evidence type="ECO:0000313" key="10">
    <source>
        <dbReference type="EMBL" id="WNQ11823.1"/>
    </source>
</evidence>
<keyword evidence="11" id="KW-1185">Reference proteome</keyword>
<organism evidence="10 11">
    <name type="scientific">Paenibacillus aurantius</name>
    <dbReference type="NCBI Taxonomy" id="2918900"/>
    <lineage>
        <taxon>Bacteria</taxon>
        <taxon>Bacillati</taxon>
        <taxon>Bacillota</taxon>
        <taxon>Bacilli</taxon>
        <taxon>Bacillales</taxon>
        <taxon>Paenibacillaceae</taxon>
        <taxon>Paenibacillus</taxon>
    </lineage>
</organism>
<dbReference type="Pfam" id="PF00528">
    <property type="entry name" value="BPD_transp_1"/>
    <property type="match status" value="2"/>
</dbReference>
<feature type="domain" description="ABC transmembrane type-1" evidence="9">
    <location>
        <begin position="57"/>
        <end position="259"/>
    </location>
</feature>
<keyword evidence="2 8" id="KW-0813">Transport</keyword>
<feature type="transmembrane region" description="Helical" evidence="8">
    <location>
        <begin position="520"/>
        <end position="538"/>
    </location>
</feature>
<keyword evidence="6 8" id="KW-1133">Transmembrane helix</keyword>
<dbReference type="Proteomes" id="UP001305702">
    <property type="component" value="Chromosome"/>
</dbReference>
<feature type="transmembrane region" description="Helical" evidence="8">
    <location>
        <begin position="12"/>
        <end position="34"/>
    </location>
</feature>
<evidence type="ECO:0000256" key="3">
    <source>
        <dbReference type="ARBA" id="ARBA00022475"/>
    </source>
</evidence>
<comment type="similarity">
    <text evidence="8">Belongs to the binding-protein-dependent transport system permease family.</text>
</comment>
<feature type="transmembrane region" description="Helical" evidence="8">
    <location>
        <begin position="187"/>
        <end position="209"/>
    </location>
</feature>
<evidence type="ECO:0000259" key="9">
    <source>
        <dbReference type="PROSITE" id="PS50928"/>
    </source>
</evidence>
<keyword evidence="3" id="KW-1003">Cell membrane</keyword>
<sequence length="547" mass="60195">MSGLKRKLTIHGNGWLAVSLAGAAVVALPLLYIMTAWVQPPNDNWLQIRRYLLKDYLTDTVILVFFSCLFAAMLGVALAWFVAAFDFPLKRFFRWGLMLPLAVPPYIAAFTYGNMFSYTGTVQKALRAIGITPNPVLMDMLSMRGAVFIFTFFLYPYVYMIARAFLENQSASYIENARLLGKSPLAVFFQIVLPLSRPAMTGGVMLVLFEVLGDYGVTSHFGIRTFSTAIFQTWFGMYDADSAMRLASWLMLGVAALFGAERLFRRHRSFRVVNSRTRPLMPVRLHGWRAGLVVSLCGLVAAVSFVIPVTQLIVWAGWTYETVLNAGFVRLAWNTITLALAASVIVMLLAVIAAEALRPHKGGFGFAVSRVLIAGYSIPGAIVAIGVLGLFLFLDRAAAGLYAGWGLAVPPPVPSLTVAMLVFAYVVRFLAAGYNAAEAGMERIGPRYAEASRVLGLGRTRTFLRVELPLLRGALLAGFLLTFVEVVKELPLALLLRPFNFETLATHAYQYAGDERIHEASLPSLFIIGISLASVFVIQKAGKERRE</sequence>
<protein>
    <submittedName>
        <fullName evidence="10">Iron ABC transporter permease</fullName>
    </submittedName>
</protein>
<feature type="transmembrane region" description="Helical" evidence="8">
    <location>
        <begin position="331"/>
        <end position="352"/>
    </location>
</feature>
<dbReference type="PROSITE" id="PS50928">
    <property type="entry name" value="ABC_TM1"/>
    <property type="match status" value="2"/>
</dbReference>
<dbReference type="PANTHER" id="PTHR43357">
    <property type="entry name" value="INNER MEMBRANE ABC TRANSPORTER PERMEASE PROTEIN YDCV"/>
    <property type="match status" value="1"/>
</dbReference>
<dbReference type="InterPro" id="IPR000515">
    <property type="entry name" value="MetI-like"/>
</dbReference>
<dbReference type="SUPFAM" id="SSF161098">
    <property type="entry name" value="MetI-like"/>
    <property type="match status" value="2"/>
</dbReference>
<dbReference type="PANTHER" id="PTHR43357:SF3">
    <property type="entry name" value="FE(3+)-TRANSPORT SYSTEM PERMEASE PROTEIN FBPB 2"/>
    <property type="match status" value="1"/>
</dbReference>
<evidence type="ECO:0000256" key="7">
    <source>
        <dbReference type="ARBA" id="ARBA00023136"/>
    </source>
</evidence>
<evidence type="ECO:0000256" key="2">
    <source>
        <dbReference type="ARBA" id="ARBA00022448"/>
    </source>
</evidence>
<gene>
    <name evidence="10" type="ORF">MJA45_01850</name>
</gene>
<feature type="transmembrane region" description="Helical" evidence="8">
    <location>
        <begin position="92"/>
        <end position="112"/>
    </location>
</feature>
<dbReference type="AlphaFoldDB" id="A0AA96LF15"/>
<dbReference type="GO" id="GO:0005886">
    <property type="term" value="C:plasma membrane"/>
    <property type="evidence" value="ECO:0007669"/>
    <property type="project" value="UniProtKB-SubCell"/>
</dbReference>
<dbReference type="GO" id="GO:0055085">
    <property type="term" value="P:transmembrane transport"/>
    <property type="evidence" value="ECO:0007669"/>
    <property type="project" value="InterPro"/>
</dbReference>
<feature type="transmembrane region" description="Helical" evidence="8">
    <location>
        <begin position="61"/>
        <end position="85"/>
    </location>
</feature>
<feature type="transmembrane region" description="Helical" evidence="8">
    <location>
        <begin position="285"/>
        <end position="311"/>
    </location>
</feature>
<evidence type="ECO:0000256" key="8">
    <source>
        <dbReference type="RuleBase" id="RU363032"/>
    </source>
</evidence>
<dbReference type="RefSeq" id="WP_315605598.1">
    <property type="nucleotide sequence ID" value="NZ_CP130318.1"/>
</dbReference>
<proteinExistence type="inferred from homology"/>
<evidence type="ECO:0000256" key="5">
    <source>
        <dbReference type="ARBA" id="ARBA00022692"/>
    </source>
</evidence>
<evidence type="ECO:0000256" key="4">
    <source>
        <dbReference type="ARBA" id="ARBA00022519"/>
    </source>
</evidence>
<feature type="transmembrane region" description="Helical" evidence="8">
    <location>
        <begin position="246"/>
        <end position="264"/>
    </location>
</feature>
<feature type="transmembrane region" description="Helical" evidence="8">
    <location>
        <begin position="414"/>
        <end position="437"/>
    </location>
</feature>
<evidence type="ECO:0000313" key="11">
    <source>
        <dbReference type="Proteomes" id="UP001305702"/>
    </source>
</evidence>
<dbReference type="InterPro" id="IPR035906">
    <property type="entry name" value="MetI-like_sf"/>
</dbReference>
<comment type="subcellular location">
    <subcellularLocation>
        <location evidence="1">Cell inner membrane</location>
        <topology evidence="1">Multi-pass membrane protein</topology>
    </subcellularLocation>
    <subcellularLocation>
        <location evidence="8">Cell membrane</location>
        <topology evidence="8">Multi-pass membrane protein</topology>
    </subcellularLocation>
</comment>
<dbReference type="EMBL" id="CP130318">
    <property type="protein sequence ID" value="WNQ11823.1"/>
    <property type="molecule type" value="Genomic_DNA"/>
</dbReference>
<keyword evidence="7 8" id="KW-0472">Membrane</keyword>
<feature type="transmembrane region" description="Helical" evidence="8">
    <location>
        <begin position="145"/>
        <end position="166"/>
    </location>
</feature>
<dbReference type="KEGG" id="paun:MJA45_01850"/>
<dbReference type="Gene3D" id="1.10.3720.10">
    <property type="entry name" value="MetI-like"/>
    <property type="match status" value="2"/>
</dbReference>
<evidence type="ECO:0000256" key="6">
    <source>
        <dbReference type="ARBA" id="ARBA00022989"/>
    </source>
</evidence>
<name>A0AA96LF15_9BACL</name>